<gene>
    <name evidence="3" type="ORF">g.17664</name>
</gene>
<dbReference type="PANTHER" id="PTHR33776:SF4">
    <property type="entry name" value="ENDONUCLEASE_EXONUCLEASE_PHOSPHATASE DOMAIN-CONTAINING PROTEIN"/>
    <property type="match status" value="1"/>
</dbReference>
<name>A0A1B6KLD1_9HEMI</name>
<dbReference type="Gene3D" id="3.60.10.10">
    <property type="entry name" value="Endonuclease/exonuclease/phosphatase"/>
    <property type="match status" value="2"/>
</dbReference>
<reference evidence="3" key="1">
    <citation type="submission" date="2015-11" db="EMBL/GenBank/DDBJ databases">
        <title>De novo transcriptome assembly of four potential Pierce s Disease insect vectors from Arizona vineyards.</title>
        <authorList>
            <person name="Tassone E.E."/>
        </authorList>
    </citation>
    <scope>NUCLEOTIDE SEQUENCE</scope>
</reference>
<dbReference type="InterPro" id="IPR005135">
    <property type="entry name" value="Endo/exonuclease/phosphatase"/>
</dbReference>
<feature type="compositionally biased region" description="Low complexity" evidence="1">
    <location>
        <begin position="222"/>
        <end position="239"/>
    </location>
</feature>
<evidence type="ECO:0000313" key="3">
    <source>
        <dbReference type="EMBL" id="JAT11984.1"/>
    </source>
</evidence>
<proteinExistence type="predicted"/>
<organism evidence="3">
    <name type="scientific">Graphocephala atropunctata</name>
    <dbReference type="NCBI Taxonomy" id="36148"/>
    <lineage>
        <taxon>Eukaryota</taxon>
        <taxon>Metazoa</taxon>
        <taxon>Ecdysozoa</taxon>
        <taxon>Arthropoda</taxon>
        <taxon>Hexapoda</taxon>
        <taxon>Insecta</taxon>
        <taxon>Pterygota</taxon>
        <taxon>Neoptera</taxon>
        <taxon>Paraneoptera</taxon>
        <taxon>Hemiptera</taxon>
        <taxon>Auchenorrhyncha</taxon>
        <taxon>Membracoidea</taxon>
        <taxon>Cicadellidae</taxon>
        <taxon>Cicadellinae</taxon>
        <taxon>Cicadellini</taxon>
        <taxon>Graphocephala</taxon>
    </lineage>
</organism>
<protein>
    <recommendedName>
        <fullName evidence="2">Endonuclease/exonuclease/phosphatase domain-containing protein</fullName>
    </recommendedName>
</protein>
<dbReference type="SUPFAM" id="SSF56219">
    <property type="entry name" value="DNase I-like"/>
    <property type="match status" value="2"/>
</dbReference>
<feature type="region of interest" description="Disordered" evidence="1">
    <location>
        <begin position="211"/>
        <end position="256"/>
    </location>
</feature>
<accession>A0A1B6KLD1</accession>
<feature type="domain" description="Endonuclease/exonuclease/phosphatase" evidence="2">
    <location>
        <begin position="8"/>
        <end position="204"/>
    </location>
</feature>
<evidence type="ECO:0000256" key="1">
    <source>
        <dbReference type="SAM" id="MobiDB-lite"/>
    </source>
</evidence>
<sequence length="504" mass="56793">MTDKIIFANTQGFLNKKEKLNKIVESNKPLVLAAAEHFQSDRADLKGIEGYTLGAAFCRERKERGGVAIFVRNDVDYEERADLNVLCQKKALEVASVEVPSRNLIVTVTYRPPSSSKQKFNSQLGEMLEIFNLEPHKNHVMAGDFNIELSKNTSTGNVLDKNGFKPMLSESTHEHGSCLDNFIVDFDPSKTRVMREKIDKLSDHHPIELILRSSKQKDKKVSLPTQLSSTPRSSTPTKSAFNNRSSNSNPTKFPSSTHYLSTSLDISKSPSIKKCAIPSDGTSKSNVSKEDLRRPVSALFNKKDAIVFFNTTGFKSKMDQINEFANFHQPSVLVVTGHLQTEKKGLEKIKDYRLGSWGYRVAIFVRNELTYNTRSDLDCYHEKNVMNICSLEIPSQNLVITATQKPYKTSRKLFCTKLDGILKELMNESQKNHLIAGGFNFDCLNSKNFEMVYKKDFKFVFSSNELNPCLDNLIVDFDNVMGNVLSNESIQVSNRSPLELAIPS</sequence>
<dbReference type="Pfam" id="PF03372">
    <property type="entry name" value="Exo_endo_phos"/>
    <property type="match status" value="1"/>
</dbReference>
<dbReference type="PANTHER" id="PTHR33776">
    <property type="entry name" value="ENDO/EXONUCLEASE/PHOSPHATASE DOMAIN-CONTAINING PROTEIN"/>
    <property type="match status" value="1"/>
</dbReference>
<dbReference type="AlphaFoldDB" id="A0A1B6KLD1"/>
<dbReference type="EMBL" id="GEBQ01027993">
    <property type="protein sequence ID" value="JAT11984.1"/>
    <property type="molecule type" value="Transcribed_RNA"/>
</dbReference>
<dbReference type="GO" id="GO:0003824">
    <property type="term" value="F:catalytic activity"/>
    <property type="evidence" value="ECO:0007669"/>
    <property type="project" value="InterPro"/>
</dbReference>
<dbReference type="InterPro" id="IPR036691">
    <property type="entry name" value="Endo/exonu/phosph_ase_sf"/>
</dbReference>
<evidence type="ECO:0000259" key="2">
    <source>
        <dbReference type="Pfam" id="PF03372"/>
    </source>
</evidence>
<feature type="compositionally biased region" description="Polar residues" evidence="1">
    <location>
        <begin position="240"/>
        <end position="256"/>
    </location>
</feature>